<proteinExistence type="predicted"/>
<comment type="caution">
    <text evidence="1">The sequence shown here is derived from an EMBL/GenBank/DDBJ whole genome shotgun (WGS) entry which is preliminary data.</text>
</comment>
<sequence>MPLNEDVLGTLVVHSEDNQSIDHPVIDINDSKPHPALWFDDGSLVIQASSVSYRIHRSVICKQSTVFADMVTSPQPGGSSGDAGNLSKDALWSGFQQKTVLPTTVHV</sequence>
<dbReference type="Proteomes" id="UP000807469">
    <property type="component" value="Unassembled WGS sequence"/>
</dbReference>
<organism evidence="1 2">
    <name type="scientific">Pholiota conissans</name>
    <dbReference type="NCBI Taxonomy" id="109636"/>
    <lineage>
        <taxon>Eukaryota</taxon>
        <taxon>Fungi</taxon>
        <taxon>Dikarya</taxon>
        <taxon>Basidiomycota</taxon>
        <taxon>Agaricomycotina</taxon>
        <taxon>Agaricomycetes</taxon>
        <taxon>Agaricomycetidae</taxon>
        <taxon>Agaricales</taxon>
        <taxon>Agaricineae</taxon>
        <taxon>Strophariaceae</taxon>
        <taxon>Pholiota</taxon>
    </lineage>
</organism>
<dbReference type="OrthoDB" id="3204157at2759"/>
<dbReference type="AlphaFoldDB" id="A0A9P6CY18"/>
<reference evidence="1" key="1">
    <citation type="submission" date="2020-11" db="EMBL/GenBank/DDBJ databases">
        <authorList>
            <consortium name="DOE Joint Genome Institute"/>
            <person name="Ahrendt S."/>
            <person name="Riley R."/>
            <person name="Andreopoulos W."/>
            <person name="Labutti K."/>
            <person name="Pangilinan J."/>
            <person name="Ruiz-Duenas F.J."/>
            <person name="Barrasa J.M."/>
            <person name="Sanchez-Garcia M."/>
            <person name="Camarero S."/>
            <person name="Miyauchi S."/>
            <person name="Serrano A."/>
            <person name="Linde D."/>
            <person name="Babiker R."/>
            <person name="Drula E."/>
            <person name="Ayuso-Fernandez I."/>
            <person name="Pacheco R."/>
            <person name="Padilla G."/>
            <person name="Ferreira P."/>
            <person name="Barriuso J."/>
            <person name="Kellner H."/>
            <person name="Castanera R."/>
            <person name="Alfaro M."/>
            <person name="Ramirez L."/>
            <person name="Pisabarro A.G."/>
            <person name="Kuo A."/>
            <person name="Tritt A."/>
            <person name="Lipzen A."/>
            <person name="He G."/>
            <person name="Yan M."/>
            <person name="Ng V."/>
            <person name="Cullen D."/>
            <person name="Martin F."/>
            <person name="Rosso M.-N."/>
            <person name="Henrissat B."/>
            <person name="Hibbett D."/>
            <person name="Martinez A.T."/>
            <person name="Grigoriev I.V."/>
        </authorList>
    </citation>
    <scope>NUCLEOTIDE SEQUENCE</scope>
    <source>
        <strain evidence="1">CIRM-BRFM 674</strain>
    </source>
</reference>
<evidence type="ECO:0000313" key="2">
    <source>
        <dbReference type="Proteomes" id="UP000807469"/>
    </source>
</evidence>
<gene>
    <name evidence="1" type="ORF">BDN70DRAFT_187299</name>
</gene>
<evidence type="ECO:0000313" key="1">
    <source>
        <dbReference type="EMBL" id="KAF9476198.1"/>
    </source>
</evidence>
<protein>
    <recommendedName>
        <fullName evidence="3">BTB domain-containing protein</fullName>
    </recommendedName>
</protein>
<evidence type="ECO:0008006" key="3">
    <source>
        <dbReference type="Google" id="ProtNLM"/>
    </source>
</evidence>
<name>A0A9P6CY18_9AGAR</name>
<keyword evidence="2" id="KW-1185">Reference proteome</keyword>
<dbReference type="EMBL" id="MU155303">
    <property type="protein sequence ID" value="KAF9476198.1"/>
    <property type="molecule type" value="Genomic_DNA"/>
</dbReference>
<accession>A0A9P6CY18</accession>